<evidence type="ECO:0000313" key="2">
    <source>
        <dbReference type="EMBL" id="GEA39185.1"/>
    </source>
</evidence>
<dbReference type="EMBL" id="BJLB01000001">
    <property type="protein sequence ID" value="GEA39185.1"/>
    <property type="molecule type" value="Genomic_DNA"/>
</dbReference>
<dbReference type="EMBL" id="BJLB01000001">
    <property type="protein sequence ID" value="GEA38840.1"/>
    <property type="molecule type" value="Genomic_DNA"/>
</dbReference>
<dbReference type="AlphaFoldDB" id="A0A829WA67"/>
<dbReference type="RefSeq" id="WP_243129136.1">
    <property type="nucleotide sequence ID" value="NZ_BJLB01000001.1"/>
</dbReference>
<protein>
    <submittedName>
        <fullName evidence="2">Uncharacterized protein</fullName>
    </submittedName>
</protein>
<dbReference type="Proteomes" id="UP000315200">
    <property type="component" value="Unassembled WGS sequence"/>
</dbReference>
<comment type="caution">
    <text evidence="2">The sequence shown here is derived from an EMBL/GenBank/DDBJ whole genome shotgun (WGS) entry which is preliminary data.</text>
</comment>
<name>A0A829WA67_9FIRM</name>
<organism evidence="2 3">
    <name type="scientific">Enterocloster clostridioformis</name>
    <dbReference type="NCBI Taxonomy" id="1531"/>
    <lineage>
        <taxon>Bacteria</taxon>
        <taxon>Bacillati</taxon>
        <taxon>Bacillota</taxon>
        <taxon>Clostridia</taxon>
        <taxon>Lachnospirales</taxon>
        <taxon>Lachnospiraceae</taxon>
        <taxon>Enterocloster</taxon>
    </lineage>
</organism>
<reference evidence="2 3" key="1">
    <citation type="submission" date="2019-06" db="EMBL/GenBank/DDBJ databases">
        <title>Draft genome sequence of [Clostridium] clostridioforme NBRC 113352.</title>
        <authorList>
            <person name="Miura T."/>
            <person name="Furukawa M."/>
            <person name="Shimamura M."/>
            <person name="Ohyama Y."/>
            <person name="Yamazoe A."/>
            <person name="Kawasaki H."/>
        </authorList>
    </citation>
    <scope>NUCLEOTIDE SEQUENCE [LARGE SCALE GENOMIC DNA]</scope>
    <source>
        <strain evidence="2 3">NBRC 113352</strain>
    </source>
</reference>
<evidence type="ECO:0000313" key="1">
    <source>
        <dbReference type="EMBL" id="GEA38840.1"/>
    </source>
</evidence>
<sequence length="136" mass="16185">MKDYKPKVVLARLKTGGKTVEQIRDELKGQGFTWNQFKHMKESYDLFDGLELYLSLWAYDGHSAWHLYNWKQEDDERVMNAIYHAEQFNPFPAYLKDYEKFVADWKAETYDPGCVFTLPLDAAEVLQVLQEEEKRH</sequence>
<gene>
    <name evidence="1" type="ORF">Ccl03g_45530</name>
    <name evidence="2" type="ORF">Ccl03g_48980</name>
</gene>
<proteinExistence type="predicted"/>
<accession>A0A829WA67</accession>
<evidence type="ECO:0000313" key="3">
    <source>
        <dbReference type="Proteomes" id="UP000315200"/>
    </source>
</evidence>